<feature type="non-terminal residue" evidence="3">
    <location>
        <position position="1"/>
    </location>
</feature>
<dbReference type="STRING" id="1160509.A0A3N4HAR7"/>
<gene>
    <name evidence="3" type="ORF">BJ508DRAFT_201829</name>
</gene>
<dbReference type="AlphaFoldDB" id="A0A3N4HAR7"/>
<proteinExistence type="predicted"/>
<feature type="non-terminal residue" evidence="3">
    <location>
        <position position="245"/>
    </location>
</feature>
<reference evidence="3 4" key="1">
    <citation type="journal article" date="2018" name="Nat. Ecol. Evol.">
        <title>Pezizomycetes genomes reveal the molecular basis of ectomycorrhizal truffle lifestyle.</title>
        <authorList>
            <person name="Murat C."/>
            <person name="Payen T."/>
            <person name="Noel B."/>
            <person name="Kuo A."/>
            <person name="Morin E."/>
            <person name="Chen J."/>
            <person name="Kohler A."/>
            <person name="Krizsan K."/>
            <person name="Balestrini R."/>
            <person name="Da Silva C."/>
            <person name="Montanini B."/>
            <person name="Hainaut M."/>
            <person name="Levati E."/>
            <person name="Barry K.W."/>
            <person name="Belfiori B."/>
            <person name="Cichocki N."/>
            <person name="Clum A."/>
            <person name="Dockter R.B."/>
            <person name="Fauchery L."/>
            <person name="Guy J."/>
            <person name="Iotti M."/>
            <person name="Le Tacon F."/>
            <person name="Lindquist E.A."/>
            <person name="Lipzen A."/>
            <person name="Malagnac F."/>
            <person name="Mello A."/>
            <person name="Molinier V."/>
            <person name="Miyauchi S."/>
            <person name="Poulain J."/>
            <person name="Riccioni C."/>
            <person name="Rubini A."/>
            <person name="Sitrit Y."/>
            <person name="Splivallo R."/>
            <person name="Traeger S."/>
            <person name="Wang M."/>
            <person name="Zifcakova L."/>
            <person name="Wipf D."/>
            <person name="Zambonelli A."/>
            <person name="Paolocci F."/>
            <person name="Nowrousian M."/>
            <person name="Ottonello S."/>
            <person name="Baldrian P."/>
            <person name="Spatafora J.W."/>
            <person name="Henrissat B."/>
            <person name="Nagy L.G."/>
            <person name="Aury J.M."/>
            <person name="Wincker P."/>
            <person name="Grigoriev I.V."/>
            <person name="Bonfante P."/>
            <person name="Martin F.M."/>
        </authorList>
    </citation>
    <scope>NUCLEOTIDE SEQUENCE [LARGE SCALE GENOMIC DNA]</scope>
    <source>
        <strain evidence="3 4">RN42</strain>
    </source>
</reference>
<sequence>HFFWISGTADQRSLEGLYRSILAQIFESEPKLLLRAVDRQAIRKKRPQDWNKDDFDFLLRRTAEVISLSADINAKLAIFIDGLDEYDIRISADGHELDVVNIVKSLADSDFVKICVSSRPWTIFKRALEHHGCHVAVHDFTFSDMQKYSLDGLKSLASFQIALKSDTRWESLSTEIAVRSEGVWLWTDLVCKNVFREVADGESYERVQQRLEEIPQDLDTYFKELVERSDERYKGEGARILLMAL</sequence>
<dbReference type="OrthoDB" id="341259at2759"/>
<keyword evidence="1" id="KW-0677">Repeat</keyword>
<protein>
    <recommendedName>
        <fullName evidence="2">Nephrocystin 3-like N-terminal domain-containing protein</fullName>
    </recommendedName>
</protein>
<organism evidence="3 4">
    <name type="scientific">Ascobolus immersus RN42</name>
    <dbReference type="NCBI Taxonomy" id="1160509"/>
    <lineage>
        <taxon>Eukaryota</taxon>
        <taxon>Fungi</taxon>
        <taxon>Dikarya</taxon>
        <taxon>Ascomycota</taxon>
        <taxon>Pezizomycotina</taxon>
        <taxon>Pezizomycetes</taxon>
        <taxon>Pezizales</taxon>
        <taxon>Ascobolaceae</taxon>
        <taxon>Ascobolus</taxon>
    </lineage>
</organism>
<dbReference type="Pfam" id="PF24883">
    <property type="entry name" value="NPHP3_N"/>
    <property type="match status" value="1"/>
</dbReference>
<feature type="domain" description="Nephrocystin 3-like N-terminal" evidence="2">
    <location>
        <begin position="2"/>
        <end position="119"/>
    </location>
</feature>
<dbReference type="PANTHER" id="PTHR10039:SF5">
    <property type="entry name" value="NACHT DOMAIN-CONTAINING PROTEIN"/>
    <property type="match status" value="1"/>
</dbReference>
<accession>A0A3N4HAR7</accession>
<evidence type="ECO:0000313" key="3">
    <source>
        <dbReference type="EMBL" id="RPA71622.1"/>
    </source>
</evidence>
<evidence type="ECO:0000259" key="2">
    <source>
        <dbReference type="Pfam" id="PF24883"/>
    </source>
</evidence>
<dbReference type="PANTHER" id="PTHR10039">
    <property type="entry name" value="AMELOGENIN"/>
    <property type="match status" value="1"/>
</dbReference>
<name>A0A3N4HAR7_ASCIM</name>
<dbReference type="Proteomes" id="UP000275078">
    <property type="component" value="Unassembled WGS sequence"/>
</dbReference>
<dbReference type="InterPro" id="IPR056884">
    <property type="entry name" value="NPHP3-like_N"/>
</dbReference>
<dbReference type="EMBL" id="ML119912">
    <property type="protein sequence ID" value="RPA71622.1"/>
    <property type="molecule type" value="Genomic_DNA"/>
</dbReference>
<keyword evidence="4" id="KW-1185">Reference proteome</keyword>
<evidence type="ECO:0000313" key="4">
    <source>
        <dbReference type="Proteomes" id="UP000275078"/>
    </source>
</evidence>
<evidence type="ECO:0000256" key="1">
    <source>
        <dbReference type="ARBA" id="ARBA00022737"/>
    </source>
</evidence>